<feature type="region of interest" description="Disordered" evidence="1">
    <location>
        <begin position="1"/>
        <end position="67"/>
    </location>
</feature>
<dbReference type="OrthoDB" id="116196at2759"/>
<keyword evidence="3" id="KW-1185">Reference proteome</keyword>
<feature type="compositionally biased region" description="Polar residues" evidence="1">
    <location>
        <begin position="21"/>
        <end position="33"/>
    </location>
</feature>
<evidence type="ECO:0000313" key="3">
    <source>
        <dbReference type="Proteomes" id="UP001165121"/>
    </source>
</evidence>
<protein>
    <submittedName>
        <fullName evidence="2">Unnamed protein product</fullName>
    </submittedName>
</protein>
<dbReference type="AlphaFoldDB" id="A0A9W6XP02"/>
<accession>A0A9W6XP02</accession>
<reference evidence="2" key="1">
    <citation type="submission" date="2023-04" db="EMBL/GenBank/DDBJ databases">
        <title>Phytophthora fragariaefolia NBRC 109709.</title>
        <authorList>
            <person name="Ichikawa N."/>
            <person name="Sato H."/>
            <person name="Tonouchi N."/>
        </authorList>
    </citation>
    <scope>NUCLEOTIDE SEQUENCE</scope>
    <source>
        <strain evidence="2">NBRC 109709</strain>
    </source>
</reference>
<dbReference type="EMBL" id="BSXT01001424">
    <property type="protein sequence ID" value="GMF42319.1"/>
    <property type="molecule type" value="Genomic_DNA"/>
</dbReference>
<gene>
    <name evidence="2" type="ORF">Pfra01_001378800</name>
</gene>
<sequence>MAKGSSSAVPTTPMKFGGTRGNNSGTALVTPQLDSIAERSVSFNDNAMTGSDAKDDEDLNEGNYNLE</sequence>
<comment type="caution">
    <text evidence="2">The sequence shown here is derived from an EMBL/GenBank/DDBJ whole genome shotgun (WGS) entry which is preliminary data.</text>
</comment>
<name>A0A9W6XP02_9STRA</name>
<evidence type="ECO:0000313" key="2">
    <source>
        <dbReference type="EMBL" id="GMF42319.1"/>
    </source>
</evidence>
<evidence type="ECO:0000256" key="1">
    <source>
        <dbReference type="SAM" id="MobiDB-lite"/>
    </source>
</evidence>
<dbReference type="Proteomes" id="UP001165121">
    <property type="component" value="Unassembled WGS sequence"/>
</dbReference>
<proteinExistence type="predicted"/>
<organism evidence="2 3">
    <name type="scientific">Phytophthora fragariaefolia</name>
    <dbReference type="NCBI Taxonomy" id="1490495"/>
    <lineage>
        <taxon>Eukaryota</taxon>
        <taxon>Sar</taxon>
        <taxon>Stramenopiles</taxon>
        <taxon>Oomycota</taxon>
        <taxon>Peronosporomycetes</taxon>
        <taxon>Peronosporales</taxon>
        <taxon>Peronosporaceae</taxon>
        <taxon>Phytophthora</taxon>
    </lineage>
</organism>
<feature type="compositionally biased region" description="Polar residues" evidence="1">
    <location>
        <begin position="1"/>
        <end position="10"/>
    </location>
</feature>